<accession>A0A1J4JBI6</accession>
<feature type="transmembrane region" description="Helical" evidence="1">
    <location>
        <begin position="136"/>
        <end position="159"/>
    </location>
</feature>
<organism evidence="2 3">
    <name type="scientific">Tritrichomonas foetus</name>
    <dbReference type="NCBI Taxonomy" id="1144522"/>
    <lineage>
        <taxon>Eukaryota</taxon>
        <taxon>Metamonada</taxon>
        <taxon>Parabasalia</taxon>
        <taxon>Tritrichomonadida</taxon>
        <taxon>Tritrichomonadidae</taxon>
        <taxon>Tritrichomonas</taxon>
    </lineage>
</organism>
<dbReference type="EMBL" id="MLAK01001235">
    <property type="protein sequence ID" value="OHS95599.1"/>
    <property type="molecule type" value="Genomic_DNA"/>
</dbReference>
<dbReference type="Proteomes" id="UP000179807">
    <property type="component" value="Unassembled WGS sequence"/>
</dbReference>
<feature type="transmembrane region" description="Helical" evidence="1">
    <location>
        <begin position="165"/>
        <end position="186"/>
    </location>
</feature>
<dbReference type="VEuPathDB" id="TrichDB:TRFO_38284"/>
<dbReference type="PROSITE" id="PS51257">
    <property type="entry name" value="PROKAR_LIPOPROTEIN"/>
    <property type="match status" value="1"/>
</dbReference>
<sequence>MGKVHAIVLSVVAAACTAIFLLVSFVPQSTVIKTGHSSSTVSPVSTAYIRIQFDGYDSLSSLALFRIAPKFVKASVDRNSVTIKVKGKVILLDHNQIQFEEYPVDTSYTYKIAKDFDEYMDAQTFMSFSSVKFSSIIFYLDVTTVNDIILDLTVTSTSLGQDLSLAGIIMISIVTIAVAVLLLTLISRRLPPAEKDQWFIIILSGIMFLVDGPWLLCQYYAIPSFSQLFDIMPQLFHAFFIMYVFVFFSSKSRETPKILFNNKIILLCLLAMSIIIIILEFAQTSFKPLAGFAYYKTLKSNAILIALATIFIAYHLAIVSSFIYGFIISKFERDSAMIIVIFLFFALEATQIITSLIRIFVNEKLIGTSLAADIFYILEANLVCFIMLYLDTPLSLSKDNVKFLIRDDE</sequence>
<feature type="transmembrane region" description="Helical" evidence="1">
    <location>
        <begin position="302"/>
        <end position="327"/>
    </location>
</feature>
<reference evidence="2" key="1">
    <citation type="submission" date="2016-10" db="EMBL/GenBank/DDBJ databases">
        <authorList>
            <person name="Benchimol M."/>
            <person name="Almeida L.G."/>
            <person name="Vasconcelos A.T."/>
            <person name="Perreira-Neves A."/>
            <person name="Rosa I.A."/>
            <person name="Tasca T."/>
            <person name="Bogo M.R."/>
            <person name="de Souza W."/>
        </authorList>
    </citation>
    <scope>NUCLEOTIDE SEQUENCE [LARGE SCALE GENOMIC DNA]</scope>
    <source>
        <strain evidence="2">K</strain>
    </source>
</reference>
<dbReference type="AlphaFoldDB" id="A0A1J4JBI6"/>
<dbReference type="OrthoDB" id="10529845at2759"/>
<proteinExistence type="predicted"/>
<feature type="transmembrane region" description="Helical" evidence="1">
    <location>
        <begin position="6"/>
        <end position="26"/>
    </location>
</feature>
<feature type="transmembrane region" description="Helical" evidence="1">
    <location>
        <begin position="198"/>
        <end position="222"/>
    </location>
</feature>
<evidence type="ECO:0000313" key="2">
    <source>
        <dbReference type="EMBL" id="OHS95599.1"/>
    </source>
</evidence>
<keyword evidence="3" id="KW-1185">Reference proteome</keyword>
<gene>
    <name evidence="2" type="ORF">TRFO_38284</name>
</gene>
<evidence type="ECO:0000256" key="1">
    <source>
        <dbReference type="SAM" id="Phobius"/>
    </source>
</evidence>
<feature type="transmembrane region" description="Helical" evidence="1">
    <location>
        <begin position="366"/>
        <end position="390"/>
    </location>
</feature>
<protein>
    <recommendedName>
        <fullName evidence="4">Intimal thickness related receptor IRP domain-containing protein</fullName>
    </recommendedName>
</protein>
<evidence type="ECO:0008006" key="4">
    <source>
        <dbReference type="Google" id="ProtNLM"/>
    </source>
</evidence>
<evidence type="ECO:0000313" key="3">
    <source>
        <dbReference type="Proteomes" id="UP000179807"/>
    </source>
</evidence>
<comment type="caution">
    <text evidence="2">The sequence shown here is derived from an EMBL/GenBank/DDBJ whole genome shotgun (WGS) entry which is preliminary data.</text>
</comment>
<name>A0A1J4JBI6_9EUKA</name>
<feature type="transmembrane region" description="Helical" evidence="1">
    <location>
        <begin position="264"/>
        <end position="282"/>
    </location>
</feature>
<keyword evidence="1" id="KW-0812">Transmembrane</keyword>
<keyword evidence="1" id="KW-0472">Membrane</keyword>
<dbReference type="GeneID" id="94846657"/>
<dbReference type="RefSeq" id="XP_068348736.1">
    <property type="nucleotide sequence ID" value="XM_068511953.1"/>
</dbReference>
<feature type="transmembrane region" description="Helical" evidence="1">
    <location>
        <begin position="339"/>
        <end position="360"/>
    </location>
</feature>
<keyword evidence="1" id="KW-1133">Transmembrane helix</keyword>
<feature type="transmembrane region" description="Helical" evidence="1">
    <location>
        <begin position="234"/>
        <end position="252"/>
    </location>
</feature>